<protein>
    <submittedName>
        <fullName evidence="3">HesA/MoeB/ThiF family protein</fullName>
    </submittedName>
</protein>
<sequence length="335" mass="37961">MNRYDRQIRVSKIGQTGQDKITQATILIVGCGALGTYAAEQLVRAGIKHLFLIDPDTVELSNLQRQTLFTTADAEKKRPKVIAAAEQLQQINPAVEVTTQQAYFDHGIFEQFQMVDLVLDCTDNFLVRSFINDFCLHYKKPFIFASCGGTSGQVMALHPSKGPCLNCVFPNLTELEGQSCETLGVITPLIPMISSIQISLAFQLIVEPKLIDWHTMHVIEAWPFHTYQFKISKNTDCPVCSKHKLPIETQTVSLKKACGNIFQANFSNIDLQLLEKYAQKENLTYKKNNLAIQIKLNQYNMTSFKNGRMLFYGYHDLTEVTPVFEKFKKIIGDKH</sequence>
<feature type="transmembrane region" description="Helical" evidence="1">
    <location>
        <begin position="21"/>
        <end position="39"/>
    </location>
</feature>
<organism evidence="3 4">
    <name type="scientific">Enterococcus alishanensis</name>
    <dbReference type="NCBI Taxonomy" id="1303817"/>
    <lineage>
        <taxon>Bacteria</taxon>
        <taxon>Bacillati</taxon>
        <taxon>Bacillota</taxon>
        <taxon>Bacilli</taxon>
        <taxon>Lactobacillales</taxon>
        <taxon>Enterococcaceae</taxon>
        <taxon>Enterococcus</taxon>
    </lineage>
</organism>
<feature type="domain" description="THIF-type NAD/FAD binding fold" evidence="2">
    <location>
        <begin position="4"/>
        <end position="239"/>
    </location>
</feature>
<reference evidence="3 4" key="1">
    <citation type="submission" date="2021-06" db="EMBL/GenBank/DDBJ databases">
        <title>Enterococcus alishanensis sp. nov., a novel lactic acid bacterium isolated from fresh coffee beans.</title>
        <authorList>
            <person name="Chen Y.-S."/>
        </authorList>
    </citation>
    <scope>NUCLEOTIDE SEQUENCE [LARGE SCALE GENOMIC DNA]</scope>
    <source>
        <strain evidence="3 4">ALS3</strain>
    </source>
</reference>
<dbReference type="EMBL" id="JAHUZB010000001">
    <property type="protein sequence ID" value="MBV7389663.1"/>
    <property type="molecule type" value="Genomic_DNA"/>
</dbReference>
<name>A0ABS6T9T9_9ENTE</name>
<dbReference type="Pfam" id="PF00899">
    <property type="entry name" value="ThiF"/>
    <property type="match status" value="1"/>
</dbReference>
<evidence type="ECO:0000256" key="1">
    <source>
        <dbReference type="SAM" id="Phobius"/>
    </source>
</evidence>
<gene>
    <name evidence="3" type="ORF">KUA55_03155</name>
</gene>
<dbReference type="PANTHER" id="PTHR10953:SF102">
    <property type="entry name" value="ADENYLYLTRANSFERASE AND SULFURTRANSFERASE MOCS3"/>
    <property type="match status" value="1"/>
</dbReference>
<keyword evidence="1" id="KW-0472">Membrane</keyword>
<evidence type="ECO:0000313" key="3">
    <source>
        <dbReference type="EMBL" id="MBV7389663.1"/>
    </source>
</evidence>
<proteinExistence type="predicted"/>
<dbReference type="PROSITE" id="PS51257">
    <property type="entry name" value="PROKAR_LIPOPROTEIN"/>
    <property type="match status" value="1"/>
</dbReference>
<keyword evidence="1" id="KW-1133">Transmembrane helix</keyword>
<dbReference type="InterPro" id="IPR045886">
    <property type="entry name" value="ThiF/MoeB/HesA"/>
</dbReference>
<keyword evidence="4" id="KW-1185">Reference proteome</keyword>
<dbReference type="PANTHER" id="PTHR10953">
    <property type="entry name" value="UBIQUITIN-ACTIVATING ENZYME E1"/>
    <property type="match status" value="1"/>
</dbReference>
<evidence type="ECO:0000259" key="2">
    <source>
        <dbReference type="Pfam" id="PF00899"/>
    </source>
</evidence>
<comment type="caution">
    <text evidence="3">The sequence shown here is derived from an EMBL/GenBank/DDBJ whole genome shotgun (WGS) entry which is preliminary data.</text>
</comment>
<dbReference type="InterPro" id="IPR000594">
    <property type="entry name" value="ThiF_NAD_FAD-bd"/>
</dbReference>
<evidence type="ECO:0000313" key="4">
    <source>
        <dbReference type="Proteomes" id="UP000774130"/>
    </source>
</evidence>
<keyword evidence="1" id="KW-0812">Transmembrane</keyword>
<dbReference type="Proteomes" id="UP000774130">
    <property type="component" value="Unassembled WGS sequence"/>
</dbReference>
<accession>A0ABS6T9T9</accession>
<dbReference type="RefSeq" id="WP_218324712.1">
    <property type="nucleotide sequence ID" value="NZ_JAHUZB010000001.1"/>
</dbReference>
<dbReference type="CDD" id="cd00757">
    <property type="entry name" value="ThiF_MoeB_HesA_family"/>
    <property type="match status" value="1"/>
</dbReference>